<evidence type="ECO:0000259" key="2">
    <source>
        <dbReference type="Pfam" id="PF04909"/>
    </source>
</evidence>
<dbReference type="RefSeq" id="WP_091725099.1">
    <property type="nucleotide sequence ID" value="NZ_LT629757.1"/>
</dbReference>
<dbReference type="Gene3D" id="3.20.20.140">
    <property type="entry name" value="Metal-dependent hydrolases"/>
    <property type="match status" value="1"/>
</dbReference>
<dbReference type="STRING" id="642780.SAMN04488570_0128"/>
<dbReference type="InterPro" id="IPR032465">
    <property type="entry name" value="ACMSD"/>
</dbReference>
<sequence>MTETPQPASIFAPDEPEVAPVWRDLGLPGLFDVHVHFLPQSIQDKVWAVFDQAGPKIGREWPIRYRHDHDQRVAQLRAFGVRRFSALPYAHRPGVATWLNEWARDFAERVPECLWSATFYPEDGVTAYVEELLEGGVEVFKLHTQVGEFLLDDPLLDDAFGLLEDAGVPIVTHVGSGPVGNRFTGPQHLARLLARHPRLPVVVAHMGAPEYAEFLTMAETHEHVRLDTTMVFTDFFDADGGYPDDLLPRLADLGDKVLLGSDFPTIPYPYREQLDGLLALEERHPGLGEDWLRRVLWHNGAELFGAPTLTAGGTSA</sequence>
<dbReference type="Proteomes" id="UP000198859">
    <property type="component" value="Chromosome I"/>
</dbReference>
<dbReference type="Pfam" id="PF04909">
    <property type="entry name" value="Amidohydro_2"/>
    <property type="match status" value="1"/>
</dbReference>
<dbReference type="InterPro" id="IPR032466">
    <property type="entry name" value="Metal_Hydrolase"/>
</dbReference>
<feature type="domain" description="Amidohydrolase-related" evidence="2">
    <location>
        <begin position="32"/>
        <end position="305"/>
    </location>
</feature>
<evidence type="ECO:0000313" key="4">
    <source>
        <dbReference type="Proteomes" id="UP000198859"/>
    </source>
</evidence>
<dbReference type="GO" id="GO:0019748">
    <property type="term" value="P:secondary metabolic process"/>
    <property type="evidence" value="ECO:0007669"/>
    <property type="project" value="TreeGrafter"/>
</dbReference>
<name>A0A1H1LB32_9ACTN</name>
<proteinExistence type="predicted"/>
<evidence type="ECO:0000256" key="1">
    <source>
        <dbReference type="ARBA" id="ARBA00023239"/>
    </source>
</evidence>
<dbReference type="PANTHER" id="PTHR21240">
    <property type="entry name" value="2-AMINO-3-CARBOXYLMUCONATE-6-SEMIALDEHYDE DECARBOXYLASE"/>
    <property type="match status" value="1"/>
</dbReference>
<organism evidence="3 4">
    <name type="scientific">Nocardioides scoriae</name>
    <dbReference type="NCBI Taxonomy" id="642780"/>
    <lineage>
        <taxon>Bacteria</taxon>
        <taxon>Bacillati</taxon>
        <taxon>Actinomycetota</taxon>
        <taxon>Actinomycetes</taxon>
        <taxon>Propionibacteriales</taxon>
        <taxon>Nocardioidaceae</taxon>
        <taxon>Nocardioides</taxon>
    </lineage>
</organism>
<dbReference type="SUPFAM" id="SSF51556">
    <property type="entry name" value="Metallo-dependent hydrolases"/>
    <property type="match status" value="1"/>
</dbReference>
<protein>
    <recommendedName>
        <fullName evidence="2">Amidohydrolase-related domain-containing protein</fullName>
    </recommendedName>
</protein>
<dbReference type="CDD" id="cd01292">
    <property type="entry name" value="metallo-dependent_hydrolases"/>
    <property type="match status" value="1"/>
</dbReference>
<dbReference type="GO" id="GO:0016831">
    <property type="term" value="F:carboxy-lyase activity"/>
    <property type="evidence" value="ECO:0007669"/>
    <property type="project" value="InterPro"/>
</dbReference>
<reference evidence="4" key="1">
    <citation type="submission" date="2016-10" db="EMBL/GenBank/DDBJ databases">
        <authorList>
            <person name="Varghese N."/>
            <person name="Submissions S."/>
        </authorList>
    </citation>
    <scope>NUCLEOTIDE SEQUENCE [LARGE SCALE GENOMIC DNA]</scope>
    <source>
        <strain evidence="4">DSM 22127</strain>
    </source>
</reference>
<gene>
    <name evidence="3" type="ORF">SAMN04488570_0128</name>
</gene>
<dbReference type="AlphaFoldDB" id="A0A1H1LB32"/>
<keyword evidence="4" id="KW-1185">Reference proteome</keyword>
<evidence type="ECO:0000313" key="3">
    <source>
        <dbReference type="EMBL" id="SDR71532.1"/>
    </source>
</evidence>
<dbReference type="GO" id="GO:0005737">
    <property type="term" value="C:cytoplasm"/>
    <property type="evidence" value="ECO:0007669"/>
    <property type="project" value="TreeGrafter"/>
</dbReference>
<dbReference type="EMBL" id="LT629757">
    <property type="protein sequence ID" value="SDR71532.1"/>
    <property type="molecule type" value="Genomic_DNA"/>
</dbReference>
<dbReference type="InterPro" id="IPR006680">
    <property type="entry name" value="Amidohydro-rel"/>
</dbReference>
<accession>A0A1H1LB32</accession>
<dbReference type="OrthoDB" id="5172791at2"/>
<dbReference type="GO" id="GO:0016787">
    <property type="term" value="F:hydrolase activity"/>
    <property type="evidence" value="ECO:0007669"/>
    <property type="project" value="InterPro"/>
</dbReference>
<keyword evidence="1" id="KW-0456">Lyase</keyword>
<dbReference type="PANTHER" id="PTHR21240:SF28">
    <property type="entry name" value="ISO-OROTATE DECARBOXYLASE (EUROFUNG)"/>
    <property type="match status" value="1"/>
</dbReference>